<reference evidence="2" key="1">
    <citation type="submission" date="2015-12" db="EMBL/GenBank/DDBJ databases">
        <title>Update maize B73 reference genome by single molecule sequencing technologies.</title>
        <authorList>
            <consortium name="Maize Genome Sequencing Project"/>
            <person name="Ware D."/>
        </authorList>
    </citation>
    <scope>NUCLEOTIDE SEQUENCE</scope>
    <source>
        <tissue evidence="2">Seedling</tissue>
    </source>
</reference>
<protein>
    <submittedName>
        <fullName evidence="2">Uncharacterized protein</fullName>
    </submittedName>
</protein>
<dbReference type="HOGENOM" id="CLU_1296042_0_0_1"/>
<evidence type="ECO:0000256" key="1">
    <source>
        <dbReference type="SAM" id="MobiDB-lite"/>
    </source>
</evidence>
<dbReference type="AlphaFoldDB" id="K7TX65"/>
<proteinExistence type="predicted"/>
<name>K7TX65_MAIZE</name>
<dbReference type="IntAct" id="K7TX65">
    <property type="interactions" value="1"/>
</dbReference>
<feature type="compositionally biased region" description="Basic residues" evidence="1">
    <location>
        <begin position="203"/>
        <end position="213"/>
    </location>
</feature>
<accession>K7TX65</accession>
<dbReference type="ExpressionAtlas" id="K7TX65">
    <property type="expression patterns" value="baseline and differential"/>
</dbReference>
<gene>
    <name evidence="2" type="ORF">ZEAMMB73_Zm00001d050754</name>
</gene>
<dbReference type="InParanoid" id="K7TX65"/>
<dbReference type="PaxDb" id="4577-GRMZM2G121258_P01"/>
<organism evidence="2">
    <name type="scientific">Zea mays</name>
    <name type="common">Maize</name>
    <dbReference type="NCBI Taxonomy" id="4577"/>
    <lineage>
        <taxon>Eukaryota</taxon>
        <taxon>Viridiplantae</taxon>
        <taxon>Streptophyta</taxon>
        <taxon>Embryophyta</taxon>
        <taxon>Tracheophyta</taxon>
        <taxon>Spermatophyta</taxon>
        <taxon>Magnoliopsida</taxon>
        <taxon>Liliopsida</taxon>
        <taxon>Poales</taxon>
        <taxon>Poaceae</taxon>
        <taxon>PACMAD clade</taxon>
        <taxon>Panicoideae</taxon>
        <taxon>Andropogonodae</taxon>
        <taxon>Andropogoneae</taxon>
        <taxon>Tripsacinae</taxon>
        <taxon>Zea</taxon>
    </lineage>
</organism>
<evidence type="ECO:0000313" key="2">
    <source>
        <dbReference type="EMBL" id="AQK53028.1"/>
    </source>
</evidence>
<sequence length="213" mass="23306">MAMLPPWCTCGSSKPVVGAPCFNPARRSLPGSHPRHQLVQQPGRRPRLVARTCPDTRQCTLAVPSSISLLQRGSPNVVRHLFDDMHSSCMSQFIAAASSFTGACPRQQSRRDAVALSEAPCCPSRWIELCPNPQLAIVEHWACHRCRACRAQQKPHRHDLFQLDESSHVVDPCSPDVSASRFAVNLRSACASSSKPVPLSSRLAHRSSAKSPN</sequence>
<dbReference type="EMBL" id="CM000780">
    <property type="protein sequence ID" value="AQK53028.1"/>
    <property type="molecule type" value="Genomic_DNA"/>
</dbReference>
<feature type="region of interest" description="Disordered" evidence="1">
    <location>
        <begin position="193"/>
        <end position="213"/>
    </location>
</feature>